<protein>
    <submittedName>
        <fullName evidence="1">Uncharacterized protein</fullName>
    </submittedName>
</protein>
<dbReference type="EMBL" id="GBRH01257210">
    <property type="protein sequence ID" value="JAD40685.1"/>
    <property type="molecule type" value="Transcribed_RNA"/>
</dbReference>
<evidence type="ECO:0000313" key="1">
    <source>
        <dbReference type="EMBL" id="JAD40685.1"/>
    </source>
</evidence>
<name>A0A0A8ZV99_ARUDO</name>
<sequence>MRLSLKPLRYPALGEYGAVFVDGGPSPFVAPT</sequence>
<proteinExistence type="predicted"/>
<reference evidence="1" key="2">
    <citation type="journal article" date="2015" name="Data Brief">
        <title>Shoot transcriptome of the giant reed, Arundo donax.</title>
        <authorList>
            <person name="Barrero R.A."/>
            <person name="Guerrero F.D."/>
            <person name="Moolhuijzen P."/>
            <person name="Goolsby J.A."/>
            <person name="Tidwell J."/>
            <person name="Bellgard S.E."/>
            <person name="Bellgard M.I."/>
        </authorList>
    </citation>
    <scope>NUCLEOTIDE SEQUENCE</scope>
    <source>
        <tissue evidence="1">Shoot tissue taken approximately 20 cm above the soil surface</tissue>
    </source>
</reference>
<accession>A0A0A8ZV99</accession>
<reference evidence="1" key="1">
    <citation type="submission" date="2014-09" db="EMBL/GenBank/DDBJ databases">
        <authorList>
            <person name="Magalhaes I.L.F."/>
            <person name="Oliveira U."/>
            <person name="Santos F.R."/>
            <person name="Vidigal T.H.D.A."/>
            <person name="Brescovit A.D."/>
            <person name="Santos A.J."/>
        </authorList>
    </citation>
    <scope>NUCLEOTIDE SEQUENCE</scope>
    <source>
        <tissue evidence="1">Shoot tissue taken approximately 20 cm above the soil surface</tissue>
    </source>
</reference>
<organism evidence="1">
    <name type="scientific">Arundo donax</name>
    <name type="common">Giant reed</name>
    <name type="synonym">Donax arundinaceus</name>
    <dbReference type="NCBI Taxonomy" id="35708"/>
    <lineage>
        <taxon>Eukaryota</taxon>
        <taxon>Viridiplantae</taxon>
        <taxon>Streptophyta</taxon>
        <taxon>Embryophyta</taxon>
        <taxon>Tracheophyta</taxon>
        <taxon>Spermatophyta</taxon>
        <taxon>Magnoliopsida</taxon>
        <taxon>Liliopsida</taxon>
        <taxon>Poales</taxon>
        <taxon>Poaceae</taxon>
        <taxon>PACMAD clade</taxon>
        <taxon>Arundinoideae</taxon>
        <taxon>Arundineae</taxon>
        <taxon>Arundo</taxon>
    </lineage>
</organism>
<dbReference type="AlphaFoldDB" id="A0A0A8ZV99"/>